<keyword evidence="2" id="KW-0695">RNA-directed DNA polymerase</keyword>
<feature type="domain" description="Reverse transcriptase" evidence="1">
    <location>
        <begin position="218"/>
        <end position="338"/>
    </location>
</feature>
<dbReference type="GO" id="GO:0007508">
    <property type="term" value="P:larval heart development"/>
    <property type="evidence" value="ECO:0007669"/>
    <property type="project" value="TreeGrafter"/>
</dbReference>
<dbReference type="OrthoDB" id="416454at2759"/>
<reference evidence="3" key="2">
    <citation type="submission" date="2017-12" db="EMBL/GenBank/DDBJ databases">
        <title>Genome sequence of the Bar-tailed Godwit (Limosa lapponica baueri).</title>
        <authorList>
            <person name="Lima N.C.B."/>
            <person name="Parody-Merino A.M."/>
            <person name="Battley P.F."/>
            <person name="Fidler A.E."/>
            <person name="Prosdocimi F."/>
        </authorList>
    </citation>
    <scope>NUCLEOTIDE SEQUENCE [LARGE SCALE GENOMIC DNA]</scope>
</reference>
<gene>
    <name evidence="2" type="ORF">llap_10921</name>
</gene>
<keyword evidence="3" id="KW-1185">Reference proteome</keyword>
<keyword evidence="2" id="KW-0808">Transferase</keyword>
<dbReference type="GO" id="GO:0061343">
    <property type="term" value="P:cell adhesion involved in heart morphogenesis"/>
    <property type="evidence" value="ECO:0007669"/>
    <property type="project" value="TreeGrafter"/>
</dbReference>
<evidence type="ECO:0000259" key="1">
    <source>
        <dbReference type="Pfam" id="PF00078"/>
    </source>
</evidence>
<keyword evidence="2" id="KW-0548">Nucleotidyltransferase</keyword>
<dbReference type="AlphaFoldDB" id="A0A2I0TY92"/>
<dbReference type="Proteomes" id="UP000233556">
    <property type="component" value="Unassembled WGS sequence"/>
</dbReference>
<dbReference type="GO" id="GO:0003964">
    <property type="term" value="F:RNA-directed DNA polymerase activity"/>
    <property type="evidence" value="ECO:0007669"/>
    <property type="project" value="UniProtKB-KW"/>
</dbReference>
<sequence>MRKLEFIDLKNMKFGTGLHLVFFYLKHLQNSETKLVNRSVITQRSWLQKSLIHIQNIWPCRELEIIEEKIQFKKLQDKAARLQDKALVILIGFVGLTQHDLLPPSKLSNLYLLTVNVKHRGMRNCFLQCRTTSAEIVELRILVAKIARHCVTLQKIHNCSLKVHKSMGPDEIHTQVLRDLADEVAKPLSIIFEKLWQSDEVSTDWKRGNITPIFKKGRKEDPGNYWPVSVMSVPGKILQEILLESLLKHMENKEVIGDSQHGFTKGKSCLTNLEAFYDGAKLLVDKGRATDVIYLDLYKVFDTVLYDILFSKLERHVFDGWTICLSFLNWGAQNWTHYSRCGLTRAEWRGRITSLDLLAHSLPDAPQDAIGLPGRKGTLLAHGHPIVHQDSQVPLCPTLQPVQISLYGSTALRRVNNFSQFCIISKLAEGTLHPLVQIIDEYIEEDWTQY</sequence>
<accession>A0A2I0TY92</accession>
<evidence type="ECO:0000313" key="2">
    <source>
        <dbReference type="EMBL" id="PKU38778.1"/>
    </source>
</evidence>
<evidence type="ECO:0000313" key="3">
    <source>
        <dbReference type="Proteomes" id="UP000233556"/>
    </source>
</evidence>
<dbReference type="PANTHER" id="PTHR33395">
    <property type="entry name" value="TRANSCRIPTASE, PUTATIVE-RELATED-RELATED"/>
    <property type="match status" value="1"/>
</dbReference>
<protein>
    <submittedName>
        <fullName evidence="2">Rna-directed dna polymerase from mobile element jockey-like</fullName>
    </submittedName>
</protein>
<reference evidence="3" key="1">
    <citation type="submission" date="2017-11" db="EMBL/GenBank/DDBJ databases">
        <authorList>
            <person name="Lima N.C."/>
            <person name="Parody-Merino A.M."/>
            <person name="Battley P.F."/>
            <person name="Fidler A.E."/>
            <person name="Prosdocimi F."/>
        </authorList>
    </citation>
    <scope>NUCLEOTIDE SEQUENCE [LARGE SCALE GENOMIC DNA]</scope>
</reference>
<dbReference type="Pfam" id="PF00078">
    <property type="entry name" value="RVT_1"/>
    <property type="match status" value="1"/>
</dbReference>
<dbReference type="InterPro" id="IPR000477">
    <property type="entry name" value="RT_dom"/>
</dbReference>
<dbReference type="PANTHER" id="PTHR33395:SF22">
    <property type="entry name" value="REVERSE TRANSCRIPTASE DOMAIN-CONTAINING PROTEIN"/>
    <property type="match status" value="1"/>
</dbReference>
<proteinExistence type="predicted"/>
<name>A0A2I0TY92_LIMLA</name>
<organism evidence="2 3">
    <name type="scientific">Limosa lapponica baueri</name>
    <dbReference type="NCBI Taxonomy" id="1758121"/>
    <lineage>
        <taxon>Eukaryota</taxon>
        <taxon>Metazoa</taxon>
        <taxon>Chordata</taxon>
        <taxon>Craniata</taxon>
        <taxon>Vertebrata</taxon>
        <taxon>Euteleostomi</taxon>
        <taxon>Archelosauria</taxon>
        <taxon>Archosauria</taxon>
        <taxon>Dinosauria</taxon>
        <taxon>Saurischia</taxon>
        <taxon>Theropoda</taxon>
        <taxon>Coelurosauria</taxon>
        <taxon>Aves</taxon>
        <taxon>Neognathae</taxon>
        <taxon>Neoaves</taxon>
        <taxon>Charadriiformes</taxon>
        <taxon>Scolopacidae</taxon>
        <taxon>Limosa</taxon>
    </lineage>
</organism>
<dbReference type="GO" id="GO:0031012">
    <property type="term" value="C:extracellular matrix"/>
    <property type="evidence" value="ECO:0007669"/>
    <property type="project" value="TreeGrafter"/>
</dbReference>
<dbReference type="EMBL" id="KZ506657">
    <property type="protein sequence ID" value="PKU38778.1"/>
    <property type="molecule type" value="Genomic_DNA"/>
</dbReference>